<dbReference type="EMBL" id="QVQW01000048">
    <property type="protein sequence ID" value="RKU43024.1"/>
    <property type="molecule type" value="Genomic_DNA"/>
</dbReference>
<dbReference type="InterPro" id="IPR011333">
    <property type="entry name" value="SKP1/BTB/POZ_sf"/>
</dbReference>
<keyword evidence="3" id="KW-1185">Reference proteome</keyword>
<feature type="compositionally biased region" description="Polar residues" evidence="1">
    <location>
        <begin position="126"/>
        <end position="144"/>
    </location>
</feature>
<evidence type="ECO:0008006" key="4">
    <source>
        <dbReference type="Google" id="ProtNLM"/>
    </source>
</evidence>
<feature type="region of interest" description="Disordered" evidence="1">
    <location>
        <begin position="287"/>
        <end position="339"/>
    </location>
</feature>
<accession>A0A420Y554</accession>
<name>A0A420Y554_9PEZI</name>
<feature type="compositionally biased region" description="Basic and acidic residues" evidence="1">
    <location>
        <begin position="200"/>
        <end position="212"/>
    </location>
</feature>
<gene>
    <name evidence="2" type="ORF">DL546_004524</name>
</gene>
<dbReference type="Gene3D" id="3.30.710.10">
    <property type="entry name" value="Potassium Channel Kv1.1, Chain A"/>
    <property type="match status" value="1"/>
</dbReference>
<sequence>MAASNGLAGQPAEPGTHQPQARPLKPVIPAIPLAYMRRKVKTPTAAAQKVASAQEHEQRPSPTVTPQPGWTVKEASNENILPLENQPDVVGAAAEASSPTPQIEAQAVSRPQAEAEAAEPLAAVMESNTTGNEGSATPLTTPSGTMAPDTPPSDPSTHIPEGTASPIPTRGQVPPPSDAANGKLNDADQINHTSQTSDTSMHETGRFLEHRSSSTHSRTRQTHPSNGNFTSSTPHAAPYYDASMQQPNGPPPSMPVPALQGGVMARPAVDIFGRLLHVPPPVALGPTPGIYQPLRGVQQGHPQAYGSPTRHSHHGSQSSVHAEDQSYGPPSHGNRHSTYSARSIHLPPQQFHPSQIDPAFNVAQNSNSVSGVPSADAQTLYFLQNSFGDREFSDCTLELHFVQQETSHEIACHRLVISRSPRLRHLLRTTATDPIVIELNDPFMRPDAFTFTIRTLYGWDIDREPYLPAYRPPQDAKEALDLSLGYASVARYLGLPLVHATAIRHACQHLTWETIGRACQFALPQAIYLTGPWLDNAFPRPEDYSVWELLDAITTFLVYNLSKDFFLDVNAGDNGFSRLPATDLVSRRHEETVTPHTHRPTRSHHLSIQFGDLKPTIADTVLSRILLNLPYPMLKHVLEHPHLAQPSGELSRAQRRNLIEAVVGEREARRLRALDDPRLQLFADKLESASRPLDVRNLEDFHVNSMGSKEEAFDGDVPYILQSWIHSPDSVST</sequence>
<evidence type="ECO:0000313" key="3">
    <source>
        <dbReference type="Proteomes" id="UP000275385"/>
    </source>
</evidence>
<reference evidence="2 3" key="1">
    <citation type="submission" date="2018-08" db="EMBL/GenBank/DDBJ databases">
        <title>Draft genome of the lignicolous fungus Coniochaeta pulveracea.</title>
        <authorList>
            <person name="Borstlap C.J."/>
            <person name="De Witt R.N."/>
            <person name="Botha A."/>
            <person name="Volschenk H."/>
        </authorList>
    </citation>
    <scope>NUCLEOTIDE SEQUENCE [LARGE SCALE GENOMIC DNA]</scope>
    <source>
        <strain evidence="2 3">CAB683</strain>
    </source>
</reference>
<dbReference type="CDD" id="cd18186">
    <property type="entry name" value="BTB_POZ_ZBTB_KLHL-like"/>
    <property type="match status" value="1"/>
</dbReference>
<evidence type="ECO:0000256" key="1">
    <source>
        <dbReference type="SAM" id="MobiDB-lite"/>
    </source>
</evidence>
<feature type="compositionally biased region" description="Polar residues" evidence="1">
    <location>
        <begin position="188"/>
        <end position="199"/>
    </location>
</feature>
<comment type="caution">
    <text evidence="2">The sequence shown here is derived from an EMBL/GenBank/DDBJ whole genome shotgun (WGS) entry which is preliminary data.</text>
</comment>
<dbReference type="Proteomes" id="UP000275385">
    <property type="component" value="Unassembled WGS sequence"/>
</dbReference>
<protein>
    <recommendedName>
        <fullName evidence="4">BTB domain-containing protein</fullName>
    </recommendedName>
</protein>
<organism evidence="2 3">
    <name type="scientific">Coniochaeta pulveracea</name>
    <dbReference type="NCBI Taxonomy" id="177199"/>
    <lineage>
        <taxon>Eukaryota</taxon>
        <taxon>Fungi</taxon>
        <taxon>Dikarya</taxon>
        <taxon>Ascomycota</taxon>
        <taxon>Pezizomycotina</taxon>
        <taxon>Sordariomycetes</taxon>
        <taxon>Sordariomycetidae</taxon>
        <taxon>Coniochaetales</taxon>
        <taxon>Coniochaetaceae</taxon>
        <taxon>Coniochaeta</taxon>
    </lineage>
</organism>
<feature type="region of interest" description="Disordered" evidence="1">
    <location>
        <begin position="39"/>
        <end position="259"/>
    </location>
</feature>
<evidence type="ECO:0000313" key="2">
    <source>
        <dbReference type="EMBL" id="RKU43024.1"/>
    </source>
</evidence>
<proteinExistence type="predicted"/>
<dbReference type="OrthoDB" id="5329403at2759"/>
<feature type="compositionally biased region" description="Low complexity" evidence="1">
    <location>
        <begin position="114"/>
        <end position="123"/>
    </location>
</feature>
<dbReference type="AlphaFoldDB" id="A0A420Y554"/>
<feature type="region of interest" description="Disordered" evidence="1">
    <location>
        <begin position="1"/>
        <end position="26"/>
    </location>
</feature>